<protein>
    <submittedName>
        <fullName evidence="2">ATP-binding protein</fullName>
    </submittedName>
</protein>
<dbReference type="InterPro" id="IPR036890">
    <property type="entry name" value="HATPase_C_sf"/>
</dbReference>
<gene>
    <name evidence="2" type="ORF">RHODO2019_14025</name>
</gene>
<organism evidence="2 3">
    <name type="scientific">Rhodococcus antarcticus</name>
    <dbReference type="NCBI Taxonomy" id="2987751"/>
    <lineage>
        <taxon>Bacteria</taxon>
        <taxon>Bacillati</taxon>
        <taxon>Actinomycetota</taxon>
        <taxon>Actinomycetes</taxon>
        <taxon>Mycobacteriales</taxon>
        <taxon>Nocardiaceae</taxon>
        <taxon>Rhodococcus</taxon>
    </lineage>
</organism>
<dbReference type="NCBIfam" id="NF047352">
    <property type="entry name" value="P_loop_sacsin"/>
    <property type="match status" value="1"/>
</dbReference>
<keyword evidence="2" id="KW-0067">ATP-binding</keyword>
<evidence type="ECO:0000313" key="2">
    <source>
        <dbReference type="EMBL" id="UZJ24262.1"/>
    </source>
</evidence>
<dbReference type="EMBL" id="CP110615">
    <property type="protein sequence ID" value="UZJ24262.1"/>
    <property type="molecule type" value="Genomic_DNA"/>
</dbReference>
<reference evidence="2" key="1">
    <citation type="submission" date="2022-10" db="EMBL/GenBank/DDBJ databases">
        <title>Rhodococcus sp.75.</title>
        <authorList>
            <person name="Sun M."/>
        </authorList>
    </citation>
    <scope>NUCLEOTIDE SEQUENCE</scope>
    <source>
        <strain evidence="2">75</strain>
    </source>
</reference>
<evidence type="ECO:0000313" key="3">
    <source>
        <dbReference type="Proteomes" id="UP001164965"/>
    </source>
</evidence>
<feature type="compositionally biased region" description="Gly residues" evidence="1">
    <location>
        <begin position="7"/>
        <end position="16"/>
    </location>
</feature>
<dbReference type="SUPFAM" id="SSF55874">
    <property type="entry name" value="ATPase domain of HSP90 chaperone/DNA topoisomerase II/histidine kinase"/>
    <property type="match status" value="1"/>
</dbReference>
<dbReference type="GO" id="GO:0005524">
    <property type="term" value="F:ATP binding"/>
    <property type="evidence" value="ECO:0007669"/>
    <property type="project" value="UniProtKB-KW"/>
</dbReference>
<keyword evidence="2" id="KW-0547">Nucleotide-binding</keyword>
<keyword evidence="3" id="KW-1185">Reference proteome</keyword>
<name>A0ABY6NXY6_9NOCA</name>
<dbReference type="Proteomes" id="UP001164965">
    <property type="component" value="Chromosome"/>
</dbReference>
<sequence>MSTPGVAGEGPSGADGAGADVTGADVFGTAALRASTLQTWRSSPTRLREDTATETDLVHGGYRDRVLTELAQNAADAASRAGVLGELTVRLVDGALRVANTGAGLDTRGVHALSALRASGKTDGVGRFGVGFTAVLSLTDAPRVLSRTGSVAFSADRTRAELGVDGPVPVLRLVWDDDELPPAGTDTEVVLPLRVGVDGEGLLAVLAGRASELLLELSGLGAITVGDRRFERTERALVPGLVELQVDGRTWWQRTDGRARWLVELVHGEVVPSAGDVLRAPTRTDEELSLPAVLVADVDLAPDRRRLLPGASLDGLADGYPLLVAALGPEQRTRLVPRPGFPRSEVDEALRIQVLAALAERPWLPGVAGPDVRPREAVVLDPASPALAWLLAEVLPGLLVPVFSEPEHAAALAAVGVAGVGLAAVADAVAGLARDPAWWRDLYAALDPLVHDRAALAELAGLPVPLVDGRTVLGPRTAVLVDAADAVVPGLRVVHPGAAHPLLARLGARELGAAELLADPLLADAVAVLDGADVVAAGELADAVLALVATAGERPGEQPWLGGLLLPDDGVDPELRAADELLLPGAPLAALLAAGAPFATVSADVVARHGADVLRAAGVGWGFTVVVDEDAGGPDHDLDDEDAWWRATSPAPHRVHAVRDLELVDPAAWPQALALLHAEPSTLAAVREPGGHTAWWLRRHAVVSSSPLGHWRAPTATTFEGLLDPLPGAAVDPALLAGEDVSDPALAELLLERLADPTRHPVAAVVAGTHAALADALTRDALDVEDLDVPERVRAVDGSVVDAATALVVDEPWRAQVLPPARLVLGALGAGADALAELLDLGLTSDEPHARVVGTGTTVAWAAEPAVVLACAQLGVAVPGGGPQRHAELQVELDGGVRTVDWWVDGSAVHAGPAGLLPALLHVVGVRR</sequence>
<evidence type="ECO:0000256" key="1">
    <source>
        <dbReference type="SAM" id="MobiDB-lite"/>
    </source>
</evidence>
<accession>A0ABY6NXY6</accession>
<feature type="region of interest" description="Disordered" evidence="1">
    <location>
        <begin position="1"/>
        <end position="20"/>
    </location>
</feature>
<proteinExistence type="predicted"/>